<evidence type="ECO:0000313" key="3">
    <source>
        <dbReference type="Proteomes" id="UP000248863"/>
    </source>
</evidence>
<dbReference type="Proteomes" id="UP000248863">
    <property type="component" value="Unassembled WGS sequence"/>
</dbReference>
<keyword evidence="3" id="KW-1185">Reference proteome</keyword>
<gene>
    <name evidence="2" type="ORF">CH338_29230</name>
</gene>
<dbReference type="OrthoDB" id="8140862at2"/>
<proteinExistence type="predicted"/>
<dbReference type="EMBL" id="NPEU01000745">
    <property type="protein sequence ID" value="RAI28580.1"/>
    <property type="molecule type" value="Genomic_DNA"/>
</dbReference>
<protein>
    <submittedName>
        <fullName evidence="2">Uncharacterized protein</fullName>
    </submittedName>
</protein>
<sequence length="65" mass="7081">MGTIITFPAGRRVYSDGRGRTADEPATIIILPVVRVDRYGDEPRDGLRDGGSAAARKGRRPSARR</sequence>
<organism evidence="2 3">
    <name type="scientific">Rhodoplanes elegans</name>
    <dbReference type="NCBI Taxonomy" id="29408"/>
    <lineage>
        <taxon>Bacteria</taxon>
        <taxon>Pseudomonadati</taxon>
        <taxon>Pseudomonadota</taxon>
        <taxon>Alphaproteobacteria</taxon>
        <taxon>Hyphomicrobiales</taxon>
        <taxon>Nitrobacteraceae</taxon>
        <taxon>Rhodoplanes</taxon>
    </lineage>
</organism>
<accession>A0A327JQ41</accession>
<name>A0A327JQ41_9BRAD</name>
<feature type="compositionally biased region" description="Basic residues" evidence="1">
    <location>
        <begin position="56"/>
        <end position="65"/>
    </location>
</feature>
<feature type="region of interest" description="Disordered" evidence="1">
    <location>
        <begin position="40"/>
        <end position="65"/>
    </location>
</feature>
<comment type="caution">
    <text evidence="2">The sequence shown here is derived from an EMBL/GenBank/DDBJ whole genome shotgun (WGS) entry which is preliminary data.</text>
</comment>
<evidence type="ECO:0000256" key="1">
    <source>
        <dbReference type="SAM" id="MobiDB-lite"/>
    </source>
</evidence>
<dbReference type="AlphaFoldDB" id="A0A327JQ41"/>
<reference evidence="2 3" key="1">
    <citation type="submission" date="2017-07" db="EMBL/GenBank/DDBJ databases">
        <title>Draft Genome Sequences of Select Purple Nonsulfur Bacteria.</title>
        <authorList>
            <person name="Lasarre B."/>
            <person name="Mckinlay J.B."/>
        </authorList>
    </citation>
    <scope>NUCLEOTIDE SEQUENCE [LARGE SCALE GENOMIC DNA]</scope>
    <source>
        <strain evidence="2 3">DSM 11907</strain>
    </source>
</reference>
<dbReference type="RefSeq" id="WP_111360570.1">
    <property type="nucleotide sequence ID" value="NZ_NHSK01000284.1"/>
</dbReference>
<evidence type="ECO:0000313" key="2">
    <source>
        <dbReference type="EMBL" id="RAI28580.1"/>
    </source>
</evidence>